<evidence type="ECO:0000313" key="2">
    <source>
        <dbReference type="EMBL" id="TNN25995.1"/>
    </source>
</evidence>
<dbReference type="AlphaFoldDB" id="A0A4Z2EB73"/>
<dbReference type="EMBL" id="SRLO01011192">
    <property type="protein sequence ID" value="TNN25995.1"/>
    <property type="molecule type" value="Genomic_DNA"/>
</dbReference>
<protein>
    <submittedName>
        <fullName evidence="2">Uncharacterized protein</fullName>
    </submittedName>
</protein>
<comment type="caution">
    <text evidence="2">The sequence shown here is derived from an EMBL/GenBank/DDBJ whole genome shotgun (WGS) entry which is preliminary data.</text>
</comment>
<accession>A0A4Z2EB73</accession>
<reference evidence="2 3" key="1">
    <citation type="submission" date="2019-03" db="EMBL/GenBank/DDBJ databases">
        <title>First draft genome of Liparis tanakae, snailfish: a comprehensive survey of snailfish specific genes.</title>
        <authorList>
            <person name="Kim W."/>
            <person name="Song I."/>
            <person name="Jeong J.-H."/>
            <person name="Kim D."/>
            <person name="Kim S."/>
            <person name="Ryu S."/>
            <person name="Song J.Y."/>
            <person name="Lee S.K."/>
        </authorList>
    </citation>
    <scope>NUCLEOTIDE SEQUENCE [LARGE SCALE GENOMIC DNA]</scope>
    <source>
        <tissue evidence="2">Muscle</tissue>
    </source>
</reference>
<evidence type="ECO:0000313" key="3">
    <source>
        <dbReference type="Proteomes" id="UP000314294"/>
    </source>
</evidence>
<evidence type="ECO:0000256" key="1">
    <source>
        <dbReference type="SAM" id="MobiDB-lite"/>
    </source>
</evidence>
<feature type="region of interest" description="Disordered" evidence="1">
    <location>
        <begin position="1"/>
        <end position="33"/>
    </location>
</feature>
<name>A0A4Z2EB73_9TELE</name>
<keyword evidence="3" id="KW-1185">Reference proteome</keyword>
<proteinExistence type="predicted"/>
<sequence>MPKTLSDEESLPGDRPWPIHLRRSGHLPGSEPTYGVCGKEYRQHGDKQWDRFPPPGVVTALWTDFIVPLLAHDVLEYY</sequence>
<gene>
    <name evidence="2" type="ORF">EYF80_063869</name>
</gene>
<dbReference type="Proteomes" id="UP000314294">
    <property type="component" value="Unassembled WGS sequence"/>
</dbReference>
<organism evidence="2 3">
    <name type="scientific">Liparis tanakae</name>
    <name type="common">Tanaka's snailfish</name>
    <dbReference type="NCBI Taxonomy" id="230148"/>
    <lineage>
        <taxon>Eukaryota</taxon>
        <taxon>Metazoa</taxon>
        <taxon>Chordata</taxon>
        <taxon>Craniata</taxon>
        <taxon>Vertebrata</taxon>
        <taxon>Euteleostomi</taxon>
        <taxon>Actinopterygii</taxon>
        <taxon>Neopterygii</taxon>
        <taxon>Teleostei</taxon>
        <taxon>Neoteleostei</taxon>
        <taxon>Acanthomorphata</taxon>
        <taxon>Eupercaria</taxon>
        <taxon>Perciformes</taxon>
        <taxon>Cottioidei</taxon>
        <taxon>Cottales</taxon>
        <taxon>Liparidae</taxon>
        <taxon>Liparis</taxon>
    </lineage>
</organism>